<dbReference type="RefSeq" id="WP_173236491.1">
    <property type="nucleotide sequence ID" value="NZ_AP022839.1"/>
</dbReference>
<dbReference type="Gene3D" id="3.40.50.1820">
    <property type="entry name" value="alpha/beta hydrolase"/>
    <property type="match status" value="1"/>
</dbReference>
<dbReference type="KEGG" id="lant:TUM19329_10300"/>
<evidence type="ECO:0000313" key="3">
    <source>
        <dbReference type="Proteomes" id="UP000502894"/>
    </source>
</evidence>
<dbReference type="EMBL" id="AP022839">
    <property type="protein sequence ID" value="BCA94669.1"/>
    <property type="molecule type" value="Genomic_DNA"/>
</dbReference>
<evidence type="ECO:0000259" key="1">
    <source>
        <dbReference type="Pfam" id="PF12697"/>
    </source>
</evidence>
<dbReference type="Proteomes" id="UP000502894">
    <property type="component" value="Chromosome"/>
</dbReference>
<organism evidence="2 3">
    <name type="scientific">Legionella antarctica</name>
    <dbReference type="NCBI Taxonomy" id="2708020"/>
    <lineage>
        <taxon>Bacteria</taxon>
        <taxon>Pseudomonadati</taxon>
        <taxon>Pseudomonadota</taxon>
        <taxon>Gammaproteobacteria</taxon>
        <taxon>Legionellales</taxon>
        <taxon>Legionellaceae</taxon>
        <taxon>Legionella</taxon>
    </lineage>
</organism>
<dbReference type="InterPro" id="IPR000073">
    <property type="entry name" value="AB_hydrolase_1"/>
</dbReference>
<feature type="domain" description="AB hydrolase-1" evidence="1">
    <location>
        <begin position="29"/>
        <end position="258"/>
    </location>
</feature>
<evidence type="ECO:0000313" key="2">
    <source>
        <dbReference type="EMBL" id="BCA94669.1"/>
    </source>
</evidence>
<sequence>MIEHNYLWDETSTRYQLVSNNSGKNYNWLFLPGGPGADSKYLEGLAIELSLPGNAWLIDLPNNGSNHVCDDYDFDNWFELLLSLVSRFQNPILVGQSFGGMFPLMFPQLEQMLAGFVILNSSPMLWHDTANRVAKDKGKPSIEIPLQNFVANPSDETFKTALMACAIYYFTDKTLEQGKQVLQDLPFNYHAANWWQVKAVELNFNATWIPESVKTLIIGGSEDCMTPPELFENDGRFKRDNITIKTIQNAGHMPWIDDMSSVKELFERFQSNLIGDKDY</sequence>
<protein>
    <submittedName>
        <fullName evidence="2">Alpha/beta hydrolase</fullName>
    </submittedName>
</protein>
<dbReference type="GO" id="GO:0016787">
    <property type="term" value="F:hydrolase activity"/>
    <property type="evidence" value="ECO:0007669"/>
    <property type="project" value="UniProtKB-KW"/>
</dbReference>
<accession>A0A6F8T2L3</accession>
<dbReference type="InterPro" id="IPR029058">
    <property type="entry name" value="AB_hydrolase_fold"/>
</dbReference>
<gene>
    <name evidence="2" type="ORF">TUM19329_10300</name>
</gene>
<keyword evidence="3" id="KW-1185">Reference proteome</keyword>
<reference evidence="2" key="1">
    <citation type="journal article" date="2020" name="Microbiol. Resour. Announc.">
        <title>Complete Genome Sequence of Novel Psychrotolerant Legionella Strain TUM19329, Isolated from Antarctic Lake Sediment.</title>
        <authorList>
            <person name="Shimada S."/>
            <person name="Nakai R."/>
            <person name="Aoki K."/>
            <person name="Shimoeda N."/>
            <person name="Ohno G."/>
            <person name="Miyazaki Y."/>
            <person name="Kudoh S."/>
            <person name="Imura S."/>
            <person name="Watanabe K."/>
            <person name="Ishii Y."/>
            <person name="Tateda K."/>
        </authorList>
    </citation>
    <scope>NUCLEOTIDE SEQUENCE [LARGE SCALE GENOMIC DNA]</scope>
    <source>
        <strain evidence="2">TUM19329</strain>
    </source>
</reference>
<dbReference type="Pfam" id="PF12697">
    <property type="entry name" value="Abhydrolase_6"/>
    <property type="match status" value="1"/>
</dbReference>
<name>A0A6F8T2L3_9GAMM</name>
<dbReference type="SUPFAM" id="SSF53474">
    <property type="entry name" value="alpha/beta-Hydrolases"/>
    <property type="match status" value="1"/>
</dbReference>
<keyword evidence="2" id="KW-0378">Hydrolase</keyword>
<dbReference type="AlphaFoldDB" id="A0A6F8T2L3"/>
<proteinExistence type="predicted"/>